<organism evidence="13 14">
    <name type="scientific">Confluentibacter flavum</name>
    <dbReference type="NCBI Taxonomy" id="1909700"/>
    <lineage>
        <taxon>Bacteria</taxon>
        <taxon>Pseudomonadati</taxon>
        <taxon>Bacteroidota</taxon>
        <taxon>Flavobacteriia</taxon>
        <taxon>Flavobacteriales</taxon>
        <taxon>Flavobacteriaceae</taxon>
        <taxon>Confluentibacter</taxon>
    </lineage>
</organism>
<evidence type="ECO:0000256" key="10">
    <source>
        <dbReference type="SAM" id="SignalP"/>
    </source>
</evidence>
<feature type="chain" id="PRO_5014788033" evidence="10">
    <location>
        <begin position="31"/>
        <end position="1005"/>
    </location>
</feature>
<evidence type="ECO:0000313" key="14">
    <source>
        <dbReference type="Proteomes" id="UP000233435"/>
    </source>
</evidence>
<protein>
    <submittedName>
        <fullName evidence="13">TonB-dependent receptor</fullName>
    </submittedName>
</protein>
<dbReference type="InterPro" id="IPR039426">
    <property type="entry name" value="TonB-dep_rcpt-like"/>
</dbReference>
<dbReference type="InterPro" id="IPR037066">
    <property type="entry name" value="Plug_dom_sf"/>
</dbReference>
<keyword evidence="7 8" id="KW-0998">Cell outer membrane</keyword>
<dbReference type="Gene3D" id="2.170.130.10">
    <property type="entry name" value="TonB-dependent receptor, plug domain"/>
    <property type="match status" value="1"/>
</dbReference>
<dbReference type="OrthoDB" id="9768177at2"/>
<dbReference type="InterPro" id="IPR000531">
    <property type="entry name" value="Beta-barrel_TonB"/>
</dbReference>
<dbReference type="EMBL" id="PJEO01000056">
    <property type="protein sequence ID" value="PKQ43717.1"/>
    <property type="molecule type" value="Genomic_DNA"/>
</dbReference>
<evidence type="ECO:0000256" key="6">
    <source>
        <dbReference type="ARBA" id="ARBA00023136"/>
    </source>
</evidence>
<reference evidence="13 14" key="1">
    <citation type="submission" date="2017-12" db="EMBL/GenBank/DDBJ databases">
        <title>Confluentibacter flavum sp. nov., isolated from the saline lake.</title>
        <authorList>
            <person name="Yu L."/>
        </authorList>
    </citation>
    <scope>NUCLEOTIDE SEQUENCE [LARGE SCALE GENOMIC DNA]</scope>
    <source>
        <strain evidence="13 14">3B</strain>
    </source>
</reference>
<dbReference type="AlphaFoldDB" id="A0A2N3HFF9"/>
<dbReference type="GO" id="GO:0009279">
    <property type="term" value="C:cell outer membrane"/>
    <property type="evidence" value="ECO:0007669"/>
    <property type="project" value="UniProtKB-SubCell"/>
</dbReference>
<evidence type="ECO:0000259" key="12">
    <source>
        <dbReference type="Pfam" id="PF07715"/>
    </source>
</evidence>
<comment type="similarity">
    <text evidence="8 9">Belongs to the TonB-dependent receptor family.</text>
</comment>
<feature type="domain" description="TonB-dependent receptor-like beta-barrel" evidence="11">
    <location>
        <begin position="388"/>
        <end position="754"/>
    </location>
</feature>
<evidence type="ECO:0000256" key="2">
    <source>
        <dbReference type="ARBA" id="ARBA00022448"/>
    </source>
</evidence>
<dbReference type="InterPro" id="IPR023996">
    <property type="entry name" value="TonB-dep_OMP_SusC/RagA"/>
</dbReference>
<evidence type="ECO:0000256" key="8">
    <source>
        <dbReference type="PROSITE-ProRule" id="PRU01360"/>
    </source>
</evidence>
<dbReference type="SUPFAM" id="SSF56935">
    <property type="entry name" value="Porins"/>
    <property type="match status" value="1"/>
</dbReference>
<keyword evidence="3 8" id="KW-1134">Transmembrane beta strand</keyword>
<dbReference type="InterPro" id="IPR012910">
    <property type="entry name" value="Plug_dom"/>
</dbReference>
<evidence type="ECO:0000313" key="13">
    <source>
        <dbReference type="EMBL" id="PKQ43717.1"/>
    </source>
</evidence>
<proteinExistence type="inferred from homology"/>
<dbReference type="InterPro" id="IPR008969">
    <property type="entry name" value="CarboxyPept-like_regulatory"/>
</dbReference>
<keyword evidence="6 8" id="KW-0472">Membrane</keyword>
<evidence type="ECO:0000256" key="3">
    <source>
        <dbReference type="ARBA" id="ARBA00022452"/>
    </source>
</evidence>
<evidence type="ECO:0000256" key="1">
    <source>
        <dbReference type="ARBA" id="ARBA00004571"/>
    </source>
</evidence>
<keyword evidence="13" id="KW-0675">Receptor</keyword>
<name>A0A2N3HFF9_9FLAO</name>
<dbReference type="PROSITE" id="PS52016">
    <property type="entry name" value="TONB_DEPENDENT_REC_3"/>
    <property type="match status" value="1"/>
</dbReference>
<dbReference type="NCBIfam" id="TIGR04057">
    <property type="entry name" value="SusC_RagA_signa"/>
    <property type="match status" value="1"/>
</dbReference>
<dbReference type="Gene3D" id="2.40.170.20">
    <property type="entry name" value="TonB-dependent receptor, beta-barrel domain"/>
    <property type="match status" value="1"/>
</dbReference>
<dbReference type="Proteomes" id="UP000233435">
    <property type="component" value="Unassembled WGS sequence"/>
</dbReference>
<comment type="subcellular location">
    <subcellularLocation>
        <location evidence="1 8">Cell outer membrane</location>
        <topology evidence="1 8">Multi-pass membrane protein</topology>
    </subcellularLocation>
</comment>
<dbReference type="Gene3D" id="2.60.40.1120">
    <property type="entry name" value="Carboxypeptidase-like, regulatory domain"/>
    <property type="match status" value="1"/>
</dbReference>
<dbReference type="InterPro" id="IPR036942">
    <property type="entry name" value="Beta-barrel_TonB_sf"/>
</dbReference>
<dbReference type="NCBIfam" id="TIGR04056">
    <property type="entry name" value="OMP_RagA_SusC"/>
    <property type="match status" value="1"/>
</dbReference>
<evidence type="ECO:0000256" key="7">
    <source>
        <dbReference type="ARBA" id="ARBA00023237"/>
    </source>
</evidence>
<feature type="domain" description="TonB-dependent receptor plug" evidence="12">
    <location>
        <begin position="123"/>
        <end position="226"/>
    </location>
</feature>
<dbReference type="InterPro" id="IPR023997">
    <property type="entry name" value="TonB-dep_OMP_SusC/RagA_CS"/>
</dbReference>
<dbReference type="Pfam" id="PF07715">
    <property type="entry name" value="Plug"/>
    <property type="match status" value="1"/>
</dbReference>
<evidence type="ECO:0000259" key="11">
    <source>
        <dbReference type="Pfam" id="PF00593"/>
    </source>
</evidence>
<keyword evidence="14" id="KW-1185">Reference proteome</keyword>
<sequence>MTKFLFFKKKGIKHLGFLVLLLVFCTSMNAQISVSGTVSDQNGPLPGVTVVVDGTSNGAATDFDGKYTLSNVASNATLVISYVGFVTQRVPVNGQTTINVSLAEDLQALDEVVVVGYGSQSRASVTGAISSIKTEEIAAIPVANPVEALQGRAAGVLVVNTGSPGTEPSVTIRGLGTFGNNAPLYVIDGVIVGNLSGISQNDIESINVLKDASTTAVYGSQGSNGVIIVTTKKGKKGVTQFTANIFTGFQVQNQRYDVLNTPQYLQFAQEAFGVVPTTPASQSGVNTNWQDELYQSGLVQNYDFAVSGGSEKSTFRFSAGYAEKEGIIIETGFERFTFRGNSDFDLGRIKIGQTMSTNFNTTKPEVGGGGRSLLEHAIKMAPYYNVYNPNNLGGFQGPNSAGDGQDAENPVRIMRHGDRLNNGFSLIGNIYATLEIIEGLEFKTQVGLDYFSSNNFTFTPSFNDDSLGATHSQGFANINRNRSSGQTIIYTNSLTYKNTVADAHNFELLLLSEKYENKFSSINGTSRNFITNDVMELSNQDSNLGSNSNEYNRLGYLARLNYNYEDKYIASGSIRRDASSRFGANNRWGSFYSFSLGWNIAKEDFMSDSAFSTLKLRGSHGTSGNDRIGNYLYSATLTDNFQYPIGGVAVVGTTSAGLPNPNLKWEQTVQTNIGLDLGLFNEKVTAALEYYVNTSDDLLLSVPTPTSLGINAGNQTKNVGSVETKGFELSLGYNDREGDFKWSANLNLGTSTNTAKSLGGTITQLNGGGFEGENITRVVEGEALFHFYGLVMDGIYQTQAEVDAVFTANPGQTTVRPGDIRYLDLNGDGTITNADKTIIGNANPDLSFGLNLDATYKNWDFNVFFTGLAGRDLMNTNIYDLEGMPRLFNAGVGVLNRWTGPGTSNSVPRAGGAPQNTAISTRYLEDASFTRLKNLTIGYTLPNNMFGSEMFSKFRIYVSGQNVFTITKYSGLDPEIASGALFEYGIDRGAYPQPKTYLVGLQLTF</sequence>
<dbReference type="SUPFAM" id="SSF49464">
    <property type="entry name" value="Carboxypeptidase regulatory domain-like"/>
    <property type="match status" value="1"/>
</dbReference>
<evidence type="ECO:0000256" key="5">
    <source>
        <dbReference type="ARBA" id="ARBA00023077"/>
    </source>
</evidence>
<keyword evidence="2 8" id="KW-0813">Transport</keyword>
<comment type="caution">
    <text evidence="13">The sequence shown here is derived from an EMBL/GenBank/DDBJ whole genome shotgun (WGS) entry which is preliminary data.</text>
</comment>
<evidence type="ECO:0000256" key="9">
    <source>
        <dbReference type="RuleBase" id="RU003357"/>
    </source>
</evidence>
<dbReference type="Pfam" id="PF13715">
    <property type="entry name" value="CarbopepD_reg_2"/>
    <property type="match status" value="1"/>
</dbReference>
<dbReference type="RefSeq" id="WP_106661134.1">
    <property type="nucleotide sequence ID" value="NZ_PJEO01000056.1"/>
</dbReference>
<keyword evidence="5 9" id="KW-0798">TonB box</keyword>
<keyword evidence="10" id="KW-0732">Signal</keyword>
<dbReference type="Pfam" id="PF00593">
    <property type="entry name" value="TonB_dep_Rec_b-barrel"/>
    <property type="match status" value="1"/>
</dbReference>
<accession>A0A2N3HFF9</accession>
<evidence type="ECO:0000256" key="4">
    <source>
        <dbReference type="ARBA" id="ARBA00022692"/>
    </source>
</evidence>
<keyword evidence="4 8" id="KW-0812">Transmembrane</keyword>
<gene>
    <name evidence="13" type="ORF">CSW08_17120</name>
</gene>
<feature type="signal peptide" evidence="10">
    <location>
        <begin position="1"/>
        <end position="30"/>
    </location>
</feature>